<keyword evidence="10" id="KW-1185">Reference proteome</keyword>
<dbReference type="InterPro" id="IPR036869">
    <property type="entry name" value="J_dom_sf"/>
</dbReference>
<feature type="compositionally biased region" description="Polar residues" evidence="4">
    <location>
        <begin position="276"/>
        <end position="287"/>
    </location>
</feature>
<keyword evidence="5" id="KW-0472">Membrane</keyword>
<feature type="region of interest" description="Disordered" evidence="4">
    <location>
        <begin position="334"/>
        <end position="358"/>
    </location>
</feature>
<comment type="caution">
    <text evidence="9">The sequence shown here is derived from an EMBL/GenBank/DDBJ whole genome shotgun (WGS) entry which is preliminary data.</text>
</comment>
<evidence type="ECO:0000256" key="1">
    <source>
        <dbReference type="ARBA" id="ARBA00004123"/>
    </source>
</evidence>
<evidence type="ECO:0000259" key="7">
    <source>
        <dbReference type="PROSITE" id="PS50090"/>
    </source>
</evidence>
<accession>A0AAN7Q7R4</accession>
<dbReference type="SMART" id="SM00271">
    <property type="entry name" value="DnaJ"/>
    <property type="match status" value="1"/>
</dbReference>
<dbReference type="Pfam" id="PF25332">
    <property type="entry name" value="C2_PACS_N"/>
    <property type="match status" value="1"/>
</dbReference>
<feature type="compositionally biased region" description="Low complexity" evidence="4">
    <location>
        <begin position="288"/>
        <end position="300"/>
    </location>
</feature>
<dbReference type="CDD" id="cd00167">
    <property type="entry name" value="SANT"/>
    <property type="match status" value="2"/>
</dbReference>
<dbReference type="Pfam" id="PF10254">
    <property type="entry name" value="Pacs-1"/>
    <property type="match status" value="1"/>
</dbReference>
<dbReference type="InterPro" id="IPR001005">
    <property type="entry name" value="SANT/Myb"/>
</dbReference>
<dbReference type="EMBL" id="JARPUR010000001">
    <property type="protein sequence ID" value="KAK4884992.1"/>
    <property type="molecule type" value="Genomic_DNA"/>
</dbReference>
<name>A0AAN7Q7R4_9COLE</name>
<proteinExistence type="inferred from homology"/>
<comment type="subcellular location">
    <subcellularLocation>
        <location evidence="1">Nucleus</location>
    </subcellularLocation>
</comment>
<feature type="compositionally biased region" description="Basic and acidic residues" evidence="4">
    <location>
        <begin position="182"/>
        <end position="192"/>
    </location>
</feature>
<evidence type="ECO:0000259" key="8">
    <source>
        <dbReference type="PROSITE" id="PS51293"/>
    </source>
</evidence>
<comment type="similarity">
    <text evidence="2">Belongs to the PACS family.</text>
</comment>
<dbReference type="InterPro" id="IPR018253">
    <property type="entry name" value="DnaJ_domain_CS"/>
</dbReference>
<evidence type="ECO:0000256" key="4">
    <source>
        <dbReference type="SAM" id="MobiDB-lite"/>
    </source>
</evidence>
<feature type="region of interest" description="Disordered" evidence="4">
    <location>
        <begin position="269"/>
        <end position="319"/>
    </location>
</feature>
<feature type="domain" description="J" evidence="6">
    <location>
        <begin position="798"/>
        <end position="862"/>
    </location>
</feature>
<feature type="region of interest" description="Disordered" evidence="4">
    <location>
        <begin position="179"/>
        <end position="222"/>
    </location>
</feature>
<dbReference type="SMART" id="SM00717">
    <property type="entry name" value="SANT"/>
    <property type="match status" value="2"/>
</dbReference>
<dbReference type="PRINTS" id="PR00625">
    <property type="entry name" value="JDOMAIN"/>
</dbReference>
<feature type="domain" description="SANT" evidence="8">
    <location>
        <begin position="1113"/>
        <end position="1168"/>
    </location>
</feature>
<dbReference type="Gene3D" id="1.10.10.60">
    <property type="entry name" value="Homeodomain-like"/>
    <property type="match status" value="2"/>
</dbReference>
<keyword evidence="5" id="KW-1133">Transmembrane helix</keyword>
<protein>
    <recommendedName>
        <fullName evidence="11">DnaJ homolog subfamily C member 1</fullName>
    </recommendedName>
</protein>
<keyword evidence="5" id="KW-0812">Transmembrane</keyword>
<dbReference type="GO" id="GO:0005634">
    <property type="term" value="C:nucleus"/>
    <property type="evidence" value="ECO:0007669"/>
    <property type="project" value="UniProtKB-SubCell"/>
</dbReference>
<dbReference type="InterPro" id="IPR009057">
    <property type="entry name" value="Homeodomain-like_sf"/>
</dbReference>
<gene>
    <name evidence="9" type="ORF">RN001_001263</name>
</gene>
<dbReference type="PROSITE" id="PS00636">
    <property type="entry name" value="DNAJ_1"/>
    <property type="match status" value="1"/>
</dbReference>
<evidence type="ECO:0000313" key="9">
    <source>
        <dbReference type="EMBL" id="KAK4884992.1"/>
    </source>
</evidence>
<dbReference type="PROSITE" id="PS50076">
    <property type="entry name" value="DNAJ_2"/>
    <property type="match status" value="1"/>
</dbReference>
<dbReference type="Proteomes" id="UP001353858">
    <property type="component" value="Unassembled WGS sequence"/>
</dbReference>
<feature type="transmembrane region" description="Helical" evidence="5">
    <location>
        <begin position="887"/>
        <end position="907"/>
    </location>
</feature>
<dbReference type="Gene3D" id="1.10.287.110">
    <property type="entry name" value="DnaJ domain"/>
    <property type="match status" value="1"/>
</dbReference>
<dbReference type="PANTHER" id="PTHR13280">
    <property type="entry name" value="PHOSPHOFURIN ACIDIC CLUSTER SORTING PROTEIN"/>
    <property type="match status" value="1"/>
</dbReference>
<feature type="compositionally biased region" description="Basic and acidic residues" evidence="4">
    <location>
        <begin position="348"/>
        <end position="358"/>
    </location>
</feature>
<evidence type="ECO:0008006" key="11">
    <source>
        <dbReference type="Google" id="ProtNLM"/>
    </source>
</evidence>
<dbReference type="GO" id="GO:0072659">
    <property type="term" value="P:protein localization to plasma membrane"/>
    <property type="evidence" value="ECO:0007669"/>
    <property type="project" value="TreeGrafter"/>
</dbReference>
<reference evidence="10" key="1">
    <citation type="submission" date="2023-01" db="EMBL/GenBank/DDBJ databases">
        <title>Key to firefly adult light organ development and bioluminescence: homeobox transcription factors regulate luciferase expression and transportation to peroxisome.</title>
        <authorList>
            <person name="Fu X."/>
        </authorList>
    </citation>
    <scope>NUCLEOTIDE SEQUENCE [LARGE SCALE GENOMIC DNA]</scope>
</reference>
<dbReference type="SUPFAM" id="SSF46565">
    <property type="entry name" value="Chaperone J-domain"/>
    <property type="match status" value="1"/>
</dbReference>
<dbReference type="CDD" id="cd06257">
    <property type="entry name" value="DnaJ"/>
    <property type="match status" value="1"/>
</dbReference>
<dbReference type="PROSITE" id="PS51293">
    <property type="entry name" value="SANT"/>
    <property type="match status" value="1"/>
</dbReference>
<dbReference type="SUPFAM" id="SSF46689">
    <property type="entry name" value="Homeodomain-like"/>
    <property type="match status" value="2"/>
</dbReference>
<dbReference type="InterPro" id="IPR001623">
    <property type="entry name" value="DnaJ_domain"/>
</dbReference>
<dbReference type="Pfam" id="PF23082">
    <property type="entry name" value="Myb_DNA-binding_2"/>
    <property type="match status" value="2"/>
</dbReference>
<dbReference type="AlphaFoldDB" id="A0AAN7Q7R4"/>
<dbReference type="InterPro" id="IPR019381">
    <property type="entry name" value="PACS1/2_C"/>
</dbReference>
<feature type="domain" description="Myb-like" evidence="7">
    <location>
        <begin position="1118"/>
        <end position="1164"/>
    </location>
</feature>
<keyword evidence="3" id="KW-0597">Phosphoprotein</keyword>
<organism evidence="9 10">
    <name type="scientific">Aquatica leii</name>
    <dbReference type="NCBI Taxonomy" id="1421715"/>
    <lineage>
        <taxon>Eukaryota</taxon>
        <taxon>Metazoa</taxon>
        <taxon>Ecdysozoa</taxon>
        <taxon>Arthropoda</taxon>
        <taxon>Hexapoda</taxon>
        <taxon>Insecta</taxon>
        <taxon>Pterygota</taxon>
        <taxon>Neoptera</taxon>
        <taxon>Endopterygota</taxon>
        <taxon>Coleoptera</taxon>
        <taxon>Polyphaga</taxon>
        <taxon>Elateriformia</taxon>
        <taxon>Elateroidea</taxon>
        <taxon>Lampyridae</taxon>
        <taxon>Luciolinae</taxon>
        <taxon>Aquatica</taxon>
    </lineage>
</organism>
<feature type="compositionally biased region" description="Pro residues" evidence="4">
    <location>
        <begin position="614"/>
        <end position="625"/>
    </location>
</feature>
<dbReference type="Pfam" id="PF00226">
    <property type="entry name" value="DnaJ"/>
    <property type="match status" value="1"/>
</dbReference>
<sequence>MGDKTNKTMTGAGTGILTKPVPMKLFATWEVDRTPSNCIPRLCSLTLSRLVVLRPLGADLASISIAVKMQSSKRTLRSNELVLPSNGLLDTGLELTFSLQYPHFLKRDGNKLHILLQRRKRYKNRTMLGFKTLAEGIIRMDQVLQKQMDLELELLPENTSKDKIATAVARLTVLQLSSTPVDQEHKTDRDRDFSDDEDEFSSAEEEGADLSDSEPLRSKLPHARHNLKQRFVSLLRRFRVADTEGGRGASLANPSDIQALFQELESLSCDEDSGGEQDTMSISSTPKPSLRPFFSSSRSLLDNHPPPETERSCEDRNYSGSDGNADICWTDHEIQSDPQIGSPPFDKLPPKSDDSNFEVGERKSKLFRTSASAAKKKNSLSIGTEYITPETVVARRTFLDQVFRLLPPEEMTLPDVILLVAGTESQVVPLCNCLASTHHRLFQPLSAPEVRSVLTSLVNKIQKYCNSCAKPSSPIKLVLVGGDALVGWALRPYVELLSSRSPEWITYIRVYIVPLGLGNCTIARHLATMDAGYSNLFPNDIELKGEDLAVRLLRYISLPPFTPVASLPLAEAMLTCQDDSSQLFIPFINEVRVGPSDSALSASVDMEDLMCSSPPGPPPLTPPSSPNVQVRESPWEPLELQLDYWQLPKLNENLKTDKPKQDGKISLKGMFRGLQSIPASNSGICTGLNLTMHVSTKEKKQKIMRLGKKKEKERESEARSQYVEGISRLICSVRASHNPPMRVFIDGTEWNGVKFFQLSSTWQTHIKSLSVALVGAPLAAWDAQQLEVFDVVEEVKENFYKFLSVPQDADTQTIKSAFRKLSLSLHPDKNSAENAEQQFRNLVAIYDVLKDTTKRKYYDEVLVNGLPNWRSAIYYYRHVRRIGLAELCLFLFVLISVGQYIVGWASYFERRYSLEQVRGKKQKKLASMIDVPKPSVLDTLPIQIPKLIWTFLVSLPWLIRMLKSKALEKFEKEPPESSEDELTLQIKPARKRKPVFVIPDGPTFEVEPKPNIESEVPIQNIVLPVSGGLWTDDDLNELVQLINRYPGGTSKRWEVIAEAIGRSVSEVTFMANKIKTNNFRIGSEEEIKEEEEVRVKKKTKGGKMGIEFNLLDDNLSGWSQEQQKALENALTKFPKGVLDRWDCIAEHVSGKTKEQCILRYKHLVETIKKQKETQLNENNNM</sequence>
<evidence type="ECO:0000256" key="2">
    <source>
        <dbReference type="ARBA" id="ARBA00008590"/>
    </source>
</evidence>
<dbReference type="InterPro" id="IPR057541">
    <property type="entry name" value="PACS1/2_N"/>
</dbReference>
<feature type="compositionally biased region" description="Acidic residues" evidence="4">
    <location>
        <begin position="193"/>
        <end position="212"/>
    </location>
</feature>
<dbReference type="PANTHER" id="PTHR13280:SF17">
    <property type="entry name" value="KRUEPPEL TARGET AT 95D, ISOFORM A"/>
    <property type="match status" value="1"/>
</dbReference>
<feature type="region of interest" description="Disordered" evidence="4">
    <location>
        <begin position="611"/>
        <end position="630"/>
    </location>
</feature>
<evidence type="ECO:0000313" key="10">
    <source>
        <dbReference type="Proteomes" id="UP001353858"/>
    </source>
</evidence>
<evidence type="ECO:0000256" key="3">
    <source>
        <dbReference type="ARBA" id="ARBA00022553"/>
    </source>
</evidence>
<feature type="compositionally biased region" description="Basic and acidic residues" evidence="4">
    <location>
        <begin position="305"/>
        <end position="317"/>
    </location>
</feature>
<evidence type="ECO:0000256" key="5">
    <source>
        <dbReference type="SAM" id="Phobius"/>
    </source>
</evidence>
<dbReference type="PROSITE" id="PS50090">
    <property type="entry name" value="MYB_LIKE"/>
    <property type="match status" value="1"/>
</dbReference>
<dbReference type="InterPro" id="IPR017884">
    <property type="entry name" value="SANT_dom"/>
</dbReference>
<evidence type="ECO:0000259" key="6">
    <source>
        <dbReference type="PROSITE" id="PS50076"/>
    </source>
</evidence>